<dbReference type="PANTHER" id="PTHR44167">
    <property type="entry name" value="OVARIAN-SPECIFIC SERINE/THREONINE-PROTEIN KINASE LOK-RELATED"/>
    <property type="match status" value="1"/>
</dbReference>
<keyword evidence="2" id="KW-0723">Serine/threonine-protein kinase</keyword>
<dbReference type="AlphaFoldDB" id="A0A0J7L637"/>
<sequence>MGGKDHIVGVDLCLRNQGSVVFVMPYMRHDKFSEYVKDMTVEETKDYMRALLSAVRRVHQFNIIHRDVKPSNFLYDRTNRKYLLVDFGLAQQCTEYNAENSKTMKEINEGTTEIQSMKQKRSDE</sequence>
<dbReference type="GO" id="GO:0005634">
    <property type="term" value="C:nucleus"/>
    <property type="evidence" value="ECO:0007669"/>
    <property type="project" value="TreeGrafter"/>
</dbReference>
<dbReference type="PaxDb" id="67767-A0A0J7L637"/>
<dbReference type="Pfam" id="PF00069">
    <property type="entry name" value="Pkinase"/>
    <property type="match status" value="1"/>
</dbReference>
<keyword evidence="5 8" id="KW-0418">Kinase</keyword>
<evidence type="ECO:0000313" key="9">
    <source>
        <dbReference type="Proteomes" id="UP000036403"/>
    </source>
</evidence>
<evidence type="ECO:0000259" key="7">
    <source>
        <dbReference type="PROSITE" id="PS50011"/>
    </source>
</evidence>
<keyword evidence="6" id="KW-0067">ATP-binding</keyword>
<keyword evidence="3" id="KW-0808">Transferase</keyword>
<reference evidence="8 9" key="1">
    <citation type="submission" date="2015-04" db="EMBL/GenBank/DDBJ databases">
        <title>Lasius niger genome sequencing.</title>
        <authorList>
            <person name="Konorov E.A."/>
            <person name="Nikitin M.A."/>
            <person name="Kirill M.V."/>
            <person name="Chang P."/>
        </authorList>
    </citation>
    <scope>NUCLEOTIDE SEQUENCE [LARGE SCALE GENOMIC DNA]</scope>
    <source>
        <tissue evidence="8">Whole</tissue>
    </source>
</reference>
<keyword evidence="8" id="KW-0132">Cell division</keyword>
<evidence type="ECO:0000256" key="3">
    <source>
        <dbReference type="ARBA" id="ARBA00022679"/>
    </source>
</evidence>
<evidence type="ECO:0000256" key="1">
    <source>
        <dbReference type="ARBA" id="ARBA00012513"/>
    </source>
</evidence>
<evidence type="ECO:0000256" key="5">
    <source>
        <dbReference type="ARBA" id="ARBA00022777"/>
    </source>
</evidence>
<dbReference type="SUPFAM" id="SSF56112">
    <property type="entry name" value="Protein kinase-like (PK-like)"/>
    <property type="match status" value="1"/>
</dbReference>
<dbReference type="GO" id="GO:0004674">
    <property type="term" value="F:protein serine/threonine kinase activity"/>
    <property type="evidence" value="ECO:0007669"/>
    <property type="project" value="UniProtKB-KW"/>
</dbReference>
<accession>A0A0J7L637</accession>
<dbReference type="EC" id="2.7.11.1" evidence="1"/>
<dbReference type="EMBL" id="LBMM01000586">
    <property type="protein sequence ID" value="KMQ98018.1"/>
    <property type="molecule type" value="Genomic_DNA"/>
</dbReference>
<dbReference type="InterPro" id="IPR008271">
    <property type="entry name" value="Ser/Thr_kinase_AS"/>
</dbReference>
<gene>
    <name evidence="8" type="ORF">RF55_1625</name>
</gene>
<dbReference type="PROSITE" id="PS50011">
    <property type="entry name" value="PROTEIN_KINASE_DOM"/>
    <property type="match status" value="1"/>
</dbReference>
<protein>
    <recommendedName>
        <fullName evidence="1">non-specific serine/threonine protein kinase</fullName>
        <ecNumber evidence="1">2.7.11.1</ecNumber>
    </recommendedName>
</protein>
<dbReference type="PROSITE" id="PS00108">
    <property type="entry name" value="PROTEIN_KINASE_ST"/>
    <property type="match status" value="1"/>
</dbReference>
<dbReference type="InterPro" id="IPR011009">
    <property type="entry name" value="Kinase-like_dom_sf"/>
</dbReference>
<evidence type="ECO:0000256" key="2">
    <source>
        <dbReference type="ARBA" id="ARBA00022527"/>
    </source>
</evidence>
<feature type="domain" description="Protein kinase" evidence="7">
    <location>
        <begin position="1"/>
        <end position="124"/>
    </location>
</feature>
<keyword evidence="9" id="KW-1185">Reference proteome</keyword>
<keyword evidence="8" id="KW-0131">Cell cycle</keyword>
<dbReference type="InterPro" id="IPR000719">
    <property type="entry name" value="Prot_kinase_dom"/>
</dbReference>
<dbReference type="Gene3D" id="1.10.510.10">
    <property type="entry name" value="Transferase(Phosphotransferase) domain 1"/>
    <property type="match status" value="1"/>
</dbReference>
<keyword evidence="4" id="KW-0547">Nucleotide-binding</keyword>
<dbReference type="Gene3D" id="3.30.200.20">
    <property type="entry name" value="Phosphorylase Kinase, domain 1"/>
    <property type="match status" value="1"/>
</dbReference>
<evidence type="ECO:0000313" key="8">
    <source>
        <dbReference type="EMBL" id="KMQ98018.1"/>
    </source>
</evidence>
<proteinExistence type="predicted"/>
<name>A0A0J7L637_LASNI</name>
<dbReference type="GO" id="GO:0044773">
    <property type="term" value="P:mitotic DNA damage checkpoint signaling"/>
    <property type="evidence" value="ECO:0007669"/>
    <property type="project" value="TreeGrafter"/>
</dbReference>
<evidence type="ECO:0000256" key="6">
    <source>
        <dbReference type="ARBA" id="ARBA00022840"/>
    </source>
</evidence>
<dbReference type="GO" id="GO:0051301">
    <property type="term" value="P:cell division"/>
    <property type="evidence" value="ECO:0007669"/>
    <property type="project" value="UniProtKB-KW"/>
</dbReference>
<dbReference type="PANTHER" id="PTHR44167:SF23">
    <property type="entry name" value="CDC7 KINASE, ISOFORM A-RELATED"/>
    <property type="match status" value="1"/>
</dbReference>
<comment type="caution">
    <text evidence="8">The sequence shown here is derived from an EMBL/GenBank/DDBJ whole genome shotgun (WGS) entry which is preliminary data.</text>
</comment>
<dbReference type="STRING" id="67767.A0A0J7L637"/>
<dbReference type="Proteomes" id="UP000036403">
    <property type="component" value="Unassembled WGS sequence"/>
</dbReference>
<feature type="non-terminal residue" evidence="8">
    <location>
        <position position="124"/>
    </location>
</feature>
<organism evidence="8 9">
    <name type="scientific">Lasius niger</name>
    <name type="common">Black garden ant</name>
    <dbReference type="NCBI Taxonomy" id="67767"/>
    <lineage>
        <taxon>Eukaryota</taxon>
        <taxon>Metazoa</taxon>
        <taxon>Ecdysozoa</taxon>
        <taxon>Arthropoda</taxon>
        <taxon>Hexapoda</taxon>
        <taxon>Insecta</taxon>
        <taxon>Pterygota</taxon>
        <taxon>Neoptera</taxon>
        <taxon>Endopterygota</taxon>
        <taxon>Hymenoptera</taxon>
        <taxon>Apocrita</taxon>
        <taxon>Aculeata</taxon>
        <taxon>Formicoidea</taxon>
        <taxon>Formicidae</taxon>
        <taxon>Formicinae</taxon>
        <taxon>Lasius</taxon>
        <taxon>Lasius</taxon>
    </lineage>
</organism>
<dbReference type="OrthoDB" id="10020333at2759"/>
<evidence type="ECO:0000256" key="4">
    <source>
        <dbReference type="ARBA" id="ARBA00022741"/>
    </source>
</evidence>
<dbReference type="GO" id="GO:0005524">
    <property type="term" value="F:ATP binding"/>
    <property type="evidence" value="ECO:0007669"/>
    <property type="project" value="UniProtKB-KW"/>
</dbReference>